<dbReference type="Pfam" id="PF04143">
    <property type="entry name" value="Sulf_transp"/>
    <property type="match status" value="1"/>
</dbReference>
<organism evidence="9 10">
    <name type="scientific">Peltaster fructicola</name>
    <dbReference type="NCBI Taxonomy" id="286661"/>
    <lineage>
        <taxon>Eukaryota</taxon>
        <taxon>Fungi</taxon>
        <taxon>Dikarya</taxon>
        <taxon>Ascomycota</taxon>
        <taxon>Pezizomycotina</taxon>
        <taxon>Dothideomycetes</taxon>
        <taxon>Dothideomycetes incertae sedis</taxon>
        <taxon>Peltaster</taxon>
    </lineage>
</organism>
<proteinExistence type="predicted"/>
<dbReference type="GO" id="GO:0005886">
    <property type="term" value="C:plasma membrane"/>
    <property type="evidence" value="ECO:0007669"/>
    <property type="project" value="UniProtKB-SubCell"/>
</dbReference>
<evidence type="ECO:0000256" key="1">
    <source>
        <dbReference type="ARBA" id="ARBA00004429"/>
    </source>
</evidence>
<feature type="transmembrane region" description="Helical" evidence="8">
    <location>
        <begin position="47"/>
        <end position="67"/>
    </location>
</feature>
<evidence type="ECO:0000256" key="6">
    <source>
        <dbReference type="ARBA" id="ARBA00022989"/>
    </source>
</evidence>
<evidence type="ECO:0000256" key="3">
    <source>
        <dbReference type="ARBA" id="ARBA00022475"/>
    </source>
</evidence>
<feature type="transmembrane region" description="Helical" evidence="8">
    <location>
        <begin position="174"/>
        <end position="194"/>
    </location>
</feature>
<evidence type="ECO:0000256" key="7">
    <source>
        <dbReference type="ARBA" id="ARBA00023136"/>
    </source>
</evidence>
<protein>
    <submittedName>
        <fullName evidence="9">Uncharacterized protein</fullName>
    </submittedName>
</protein>
<evidence type="ECO:0000256" key="2">
    <source>
        <dbReference type="ARBA" id="ARBA00022448"/>
    </source>
</evidence>
<gene>
    <name evidence="9" type="ORF">AMS68_005343</name>
</gene>
<dbReference type="EMBL" id="CP051141">
    <property type="protein sequence ID" value="QIW99825.1"/>
    <property type="molecule type" value="Genomic_DNA"/>
</dbReference>
<keyword evidence="10" id="KW-1185">Reference proteome</keyword>
<dbReference type="AlphaFoldDB" id="A0A6H0XYR8"/>
<evidence type="ECO:0000256" key="8">
    <source>
        <dbReference type="SAM" id="Phobius"/>
    </source>
</evidence>
<feature type="transmembrane region" description="Helical" evidence="8">
    <location>
        <begin position="123"/>
        <end position="142"/>
    </location>
</feature>
<feature type="transmembrane region" description="Helical" evidence="8">
    <location>
        <begin position="284"/>
        <end position="303"/>
    </location>
</feature>
<reference evidence="9 10" key="1">
    <citation type="journal article" date="2016" name="Sci. Rep.">
        <title>Peltaster fructicola genome reveals evolution from an invasive phytopathogen to an ectophytic parasite.</title>
        <authorList>
            <person name="Xu C."/>
            <person name="Chen H."/>
            <person name="Gleason M.L."/>
            <person name="Xu J.R."/>
            <person name="Liu H."/>
            <person name="Zhang R."/>
            <person name="Sun G."/>
        </authorList>
    </citation>
    <scope>NUCLEOTIDE SEQUENCE [LARGE SCALE GENOMIC DNA]</scope>
    <source>
        <strain evidence="9 10">LNHT1506</strain>
    </source>
</reference>
<dbReference type="PANTHER" id="PTHR30574">
    <property type="entry name" value="INNER MEMBRANE PROTEIN YEDE"/>
    <property type="match status" value="1"/>
</dbReference>
<feature type="transmembrane region" description="Helical" evidence="8">
    <location>
        <begin position="315"/>
        <end position="335"/>
    </location>
</feature>
<sequence length="339" mass="34946">MKQSPSWKVMLECARSVVAGASFGTALTAAGVHLPEVVVDQFRLTNFRMFQVFTIALGSSVFIILGLDKLGAAKREVRPAVSIGLFSPYDGNILGGALVGLGMSLTGSCPGTVTAQLAQGTPNAGIIALGGLLGGITHIALGRPSKRRLRTKSRSPPPTIQPQTIQDAIGVTDVTLYTVIGVGWLALLCLSTAVRHEPLWRSAIAGGLWLGSSQLVSILATSTTIGSTGIYDQAGRYVLQFLGSKVEPVSTPPKSLLFGIGAVAGSWILTQILPAYNLTSAADLPWTSALTGGFIMVFGAKIAKGCTSGHGLSGLGALSMSSLVSVASMFGAGILSQHL</sequence>
<dbReference type="PANTHER" id="PTHR30574:SF1">
    <property type="entry name" value="SULPHUR TRANSPORT DOMAIN-CONTAINING PROTEIN"/>
    <property type="match status" value="1"/>
</dbReference>
<dbReference type="OrthoDB" id="10254418at2759"/>
<evidence type="ECO:0000256" key="5">
    <source>
        <dbReference type="ARBA" id="ARBA00022692"/>
    </source>
</evidence>
<feature type="transmembrane region" description="Helical" evidence="8">
    <location>
        <begin position="255"/>
        <end position="278"/>
    </location>
</feature>
<keyword evidence="2" id="KW-0813">Transport</keyword>
<keyword evidence="5 8" id="KW-0812">Transmembrane</keyword>
<evidence type="ECO:0000313" key="9">
    <source>
        <dbReference type="EMBL" id="QIW99825.1"/>
    </source>
</evidence>
<evidence type="ECO:0000313" key="10">
    <source>
        <dbReference type="Proteomes" id="UP000503462"/>
    </source>
</evidence>
<feature type="transmembrane region" description="Helical" evidence="8">
    <location>
        <begin position="214"/>
        <end position="234"/>
    </location>
</feature>
<keyword evidence="6 8" id="KW-1133">Transmembrane helix</keyword>
<dbReference type="InterPro" id="IPR007272">
    <property type="entry name" value="Sulf_transp_TsuA/YedE"/>
</dbReference>
<accession>A0A6H0XYR8</accession>
<comment type="subcellular location">
    <subcellularLocation>
        <location evidence="1">Cell inner membrane</location>
        <topology evidence="1">Multi-pass membrane protein</topology>
    </subcellularLocation>
</comment>
<evidence type="ECO:0000256" key="4">
    <source>
        <dbReference type="ARBA" id="ARBA00022519"/>
    </source>
</evidence>
<dbReference type="Proteomes" id="UP000503462">
    <property type="component" value="Chromosome 3"/>
</dbReference>
<keyword evidence="4" id="KW-0997">Cell inner membrane</keyword>
<keyword evidence="3" id="KW-1003">Cell membrane</keyword>
<keyword evidence="7 8" id="KW-0472">Membrane</keyword>
<name>A0A6H0XYR8_9PEZI</name>